<feature type="transmembrane region" description="Helical" evidence="1">
    <location>
        <begin position="127"/>
        <end position="147"/>
    </location>
</feature>
<evidence type="ECO:0000313" key="4">
    <source>
        <dbReference type="EMBL" id="RLJ34990.1"/>
    </source>
</evidence>
<dbReference type="Proteomes" id="UP000275027">
    <property type="component" value="Unassembled WGS sequence"/>
</dbReference>
<dbReference type="Gene3D" id="1.20.1280.290">
    <property type="match status" value="1"/>
</dbReference>
<evidence type="ECO:0000256" key="1">
    <source>
        <dbReference type="SAM" id="Phobius"/>
    </source>
</evidence>
<keyword evidence="1" id="KW-0472">Membrane</keyword>
<reference evidence="4 6" key="2">
    <citation type="submission" date="2018-10" db="EMBL/GenBank/DDBJ databases">
        <title>Genomic Encyclopedia of Archaeal and Bacterial Type Strains, Phase II (KMG-II): from individual species to whole genera.</title>
        <authorList>
            <person name="Goeker M."/>
        </authorList>
    </citation>
    <scope>NUCLEOTIDE SEQUENCE [LARGE SCALE GENOMIC DNA]</scope>
    <source>
        <strain evidence="4 6">DSM 21886</strain>
    </source>
</reference>
<keyword evidence="1" id="KW-0812">Transmembrane</keyword>
<dbReference type="EMBL" id="RCCB01000010">
    <property type="protein sequence ID" value="RLJ34990.1"/>
    <property type="molecule type" value="Genomic_DNA"/>
</dbReference>
<feature type="transmembrane region" description="Helical" evidence="1">
    <location>
        <begin position="61"/>
        <end position="78"/>
    </location>
</feature>
<protein>
    <submittedName>
        <fullName evidence="4">Lipid-A-disaccharide synthase-like uncharacterized protein</fullName>
    </submittedName>
</protein>
<dbReference type="GO" id="GO:0008915">
    <property type="term" value="F:lipid-A-disaccharide synthase activity"/>
    <property type="evidence" value="ECO:0007669"/>
    <property type="project" value="InterPro"/>
</dbReference>
<feature type="transmembrane region" description="Helical" evidence="1">
    <location>
        <begin position="184"/>
        <end position="203"/>
    </location>
</feature>
<dbReference type="EMBL" id="PJND01000007">
    <property type="protein sequence ID" value="PKW29509.1"/>
    <property type="molecule type" value="Genomic_DNA"/>
</dbReference>
<evidence type="ECO:0000313" key="3">
    <source>
        <dbReference type="EMBL" id="PKW29509.1"/>
    </source>
</evidence>
<feature type="transmembrane region" description="Helical" evidence="1">
    <location>
        <begin position="159"/>
        <end position="178"/>
    </location>
</feature>
<keyword evidence="1" id="KW-1133">Transmembrane helix</keyword>
<organism evidence="4 6">
    <name type="scientific">Flavobacterium lindanitolerans</name>
    <dbReference type="NCBI Taxonomy" id="428988"/>
    <lineage>
        <taxon>Bacteria</taxon>
        <taxon>Pseudomonadati</taxon>
        <taxon>Bacteroidota</taxon>
        <taxon>Flavobacteriia</taxon>
        <taxon>Flavobacteriales</taxon>
        <taxon>Flavobacteriaceae</taxon>
        <taxon>Flavobacterium</taxon>
    </lineage>
</organism>
<evidence type="ECO:0000259" key="2">
    <source>
        <dbReference type="SMART" id="SM01259"/>
    </source>
</evidence>
<accession>A0A497UVI6</accession>
<gene>
    <name evidence="3" type="ORF">B0G92_1146</name>
    <name evidence="4" type="ORF">CLV50_0358</name>
</gene>
<evidence type="ECO:0000313" key="6">
    <source>
        <dbReference type="Proteomes" id="UP000275027"/>
    </source>
</evidence>
<dbReference type="GO" id="GO:0016020">
    <property type="term" value="C:membrane"/>
    <property type="evidence" value="ECO:0007669"/>
    <property type="project" value="GOC"/>
</dbReference>
<comment type="caution">
    <text evidence="4">The sequence shown here is derived from an EMBL/GenBank/DDBJ whole genome shotgun (WGS) entry which is preliminary data.</text>
</comment>
<dbReference type="InterPro" id="IPR011499">
    <property type="entry name" value="Lipid_A_biosynth_N"/>
</dbReference>
<reference evidence="3 5" key="1">
    <citation type="submission" date="2017-12" db="EMBL/GenBank/DDBJ databases">
        <title>Genomic Encyclopedia of Type Strains, Phase III (KMG-III): the genomes of soil and plant-associated and newly described type strains.</title>
        <authorList>
            <person name="Whitman W."/>
        </authorList>
    </citation>
    <scope>NUCLEOTIDE SEQUENCE [LARGE SCALE GENOMIC DNA]</scope>
    <source>
        <strain evidence="3 5">IP-10</strain>
    </source>
</reference>
<dbReference type="SMART" id="SM01259">
    <property type="entry name" value="LAB_N"/>
    <property type="match status" value="2"/>
</dbReference>
<feature type="transmembrane region" description="Helical" evidence="1">
    <location>
        <begin position="6"/>
        <end position="27"/>
    </location>
</feature>
<sequence length="211" mass="24968">MNSWLIYAIGFTAQILFSSRLVLQWIISEKHKRILTPILFWQISLLAAFLLFVYGYLRDDFSIMLGQAITYYIYIRNLQLQGEWKKLHKAFRIFILLFPVLLIGYGYNNNSYDLDRLLKNENIPIWLLWLGIISQILFTFRFVYQWLYSEKRRESSLPLGFWTISFFGSLLILTYAVIRKDPVLFAGHFLGIIIYSRSILIILKNEKTAAS</sequence>
<feature type="transmembrane region" description="Helical" evidence="1">
    <location>
        <begin position="34"/>
        <end position="55"/>
    </location>
</feature>
<name>A0A497UVI6_9FLAO</name>
<feature type="domain" description="Lipid A biosynthesis N-terminal" evidence="2">
    <location>
        <begin position="9"/>
        <end position="80"/>
    </location>
</feature>
<dbReference type="RefSeq" id="WP_101471381.1">
    <property type="nucleotide sequence ID" value="NZ_PJND01000007.1"/>
</dbReference>
<evidence type="ECO:0000313" key="5">
    <source>
        <dbReference type="Proteomes" id="UP000233767"/>
    </source>
</evidence>
<dbReference type="GO" id="GO:0009245">
    <property type="term" value="P:lipid A biosynthetic process"/>
    <property type="evidence" value="ECO:0007669"/>
    <property type="project" value="InterPro"/>
</dbReference>
<proteinExistence type="predicted"/>
<feature type="domain" description="Lipid A biosynthesis N-terminal" evidence="2">
    <location>
        <begin position="130"/>
        <end position="201"/>
    </location>
</feature>
<dbReference type="AlphaFoldDB" id="A0A497UVI6"/>
<feature type="transmembrane region" description="Helical" evidence="1">
    <location>
        <begin position="90"/>
        <end position="107"/>
    </location>
</feature>
<keyword evidence="5" id="KW-1185">Reference proteome</keyword>
<dbReference type="Pfam" id="PF07578">
    <property type="entry name" value="LAB_N"/>
    <property type="match status" value="2"/>
</dbReference>
<dbReference type="Proteomes" id="UP000233767">
    <property type="component" value="Unassembled WGS sequence"/>
</dbReference>